<evidence type="ECO:0000256" key="4">
    <source>
        <dbReference type="ARBA" id="ARBA00022808"/>
    </source>
</evidence>
<comment type="cofactor">
    <cofactor evidence="7">
        <name>Zn(2+)</name>
        <dbReference type="ChEBI" id="CHEBI:29105"/>
    </cofactor>
    <cofactor evidence="7">
        <name>Fe(3+)</name>
        <dbReference type="ChEBI" id="CHEBI:29034"/>
    </cofactor>
    <text evidence="7">Binds 1 zinc or iron ion per subunit.</text>
</comment>
<evidence type="ECO:0000313" key="9">
    <source>
        <dbReference type="EMBL" id="MDQ0464693.1"/>
    </source>
</evidence>
<dbReference type="NCBIfam" id="TIGR01224">
    <property type="entry name" value="hutI"/>
    <property type="match status" value="1"/>
</dbReference>
<dbReference type="RefSeq" id="WP_307349533.1">
    <property type="nucleotide sequence ID" value="NZ_JAUSVS010000004.1"/>
</dbReference>
<feature type="binding site" evidence="7">
    <location>
        <position position="143"/>
    </location>
    <ligand>
        <name>4-imidazolone-5-propanoate</name>
        <dbReference type="ChEBI" id="CHEBI:77893"/>
    </ligand>
</feature>
<keyword evidence="4 7" id="KW-0369">Histidine metabolism</keyword>
<dbReference type="SUPFAM" id="SSF51556">
    <property type="entry name" value="Metallo-dependent hydrolases"/>
    <property type="match status" value="1"/>
</dbReference>
<dbReference type="InterPro" id="IPR011059">
    <property type="entry name" value="Metal-dep_hydrolase_composite"/>
</dbReference>
<feature type="binding site" evidence="7">
    <location>
        <position position="237"/>
    </location>
    <ligand>
        <name>4-imidazolone-5-propanoate</name>
        <dbReference type="ChEBI" id="CHEBI:77893"/>
    </ligand>
</feature>
<feature type="binding site" evidence="7">
    <location>
        <position position="309"/>
    </location>
    <ligand>
        <name>Zn(2+)</name>
        <dbReference type="ChEBI" id="CHEBI:29105"/>
    </ligand>
</feature>
<dbReference type="GO" id="GO:0050480">
    <property type="term" value="F:imidazolonepropionase activity"/>
    <property type="evidence" value="ECO:0007669"/>
    <property type="project" value="UniProtKB-EC"/>
</dbReference>
<dbReference type="InterPro" id="IPR006680">
    <property type="entry name" value="Amidohydro-rel"/>
</dbReference>
<evidence type="ECO:0000256" key="6">
    <source>
        <dbReference type="ARBA" id="ARBA00023004"/>
    </source>
</evidence>
<evidence type="ECO:0000256" key="3">
    <source>
        <dbReference type="ARBA" id="ARBA00022801"/>
    </source>
</evidence>
<keyword evidence="7" id="KW-0963">Cytoplasm</keyword>
<gene>
    <name evidence="7" type="primary">hutI</name>
    <name evidence="9" type="ORF">QO010_002477</name>
</gene>
<dbReference type="Gene3D" id="2.30.40.10">
    <property type="entry name" value="Urease, subunit C, domain 1"/>
    <property type="match status" value="1"/>
</dbReference>
<feature type="binding site" evidence="7">
    <location>
        <position position="71"/>
    </location>
    <ligand>
        <name>Fe(3+)</name>
        <dbReference type="ChEBI" id="CHEBI:29034"/>
    </ligand>
</feature>
<evidence type="ECO:0000313" key="10">
    <source>
        <dbReference type="Proteomes" id="UP001228905"/>
    </source>
</evidence>
<comment type="pathway">
    <text evidence="7">Amino-acid degradation; L-histidine degradation into L-glutamate; N-formimidoyl-L-glutamate from L-histidine: step 3/3.</text>
</comment>
<evidence type="ECO:0000256" key="5">
    <source>
        <dbReference type="ARBA" id="ARBA00022833"/>
    </source>
</evidence>
<proteinExistence type="inferred from homology"/>
<dbReference type="Proteomes" id="UP001228905">
    <property type="component" value="Unassembled WGS sequence"/>
</dbReference>
<comment type="catalytic activity">
    <reaction evidence="7">
        <text>4-imidazolone-5-propanoate + H2O = N-formimidoyl-L-glutamate</text>
        <dbReference type="Rhea" id="RHEA:23660"/>
        <dbReference type="ChEBI" id="CHEBI:15377"/>
        <dbReference type="ChEBI" id="CHEBI:58928"/>
        <dbReference type="ChEBI" id="CHEBI:77893"/>
        <dbReference type="EC" id="3.5.2.7"/>
    </reaction>
</comment>
<dbReference type="PANTHER" id="PTHR42752">
    <property type="entry name" value="IMIDAZOLONEPROPIONASE"/>
    <property type="match status" value="1"/>
</dbReference>
<feature type="binding site" evidence="7">
    <location>
        <position position="314"/>
    </location>
    <ligand>
        <name>4-imidazolone-5-propanoate</name>
        <dbReference type="ChEBI" id="CHEBI:77893"/>
    </ligand>
</feature>
<evidence type="ECO:0000256" key="7">
    <source>
        <dbReference type="HAMAP-Rule" id="MF_00372"/>
    </source>
</evidence>
<evidence type="ECO:0000259" key="8">
    <source>
        <dbReference type="Pfam" id="PF01979"/>
    </source>
</evidence>
<dbReference type="SUPFAM" id="SSF51338">
    <property type="entry name" value="Composite domain of metallo-dependent hydrolases"/>
    <property type="match status" value="1"/>
</dbReference>
<feature type="binding site" evidence="7">
    <location>
        <position position="71"/>
    </location>
    <ligand>
        <name>Zn(2+)</name>
        <dbReference type="ChEBI" id="CHEBI:29105"/>
    </ligand>
</feature>
<protein>
    <recommendedName>
        <fullName evidence="1 7">Imidazolonepropionase</fullName>
        <ecNumber evidence="1 7">3.5.2.7</ecNumber>
    </recommendedName>
    <alternativeName>
        <fullName evidence="7">Imidazolone-5-propionate hydrolase</fullName>
    </alternativeName>
</protein>
<keyword evidence="10" id="KW-1185">Reference proteome</keyword>
<dbReference type="InterPro" id="IPR005920">
    <property type="entry name" value="HutI"/>
</dbReference>
<feature type="binding site" evidence="7">
    <location>
        <position position="234"/>
    </location>
    <ligand>
        <name>Zn(2+)</name>
        <dbReference type="ChEBI" id="CHEBI:29105"/>
    </ligand>
</feature>
<dbReference type="Gene3D" id="3.20.20.140">
    <property type="entry name" value="Metal-dependent hydrolases"/>
    <property type="match status" value="1"/>
</dbReference>
<keyword evidence="3 7" id="KW-0378">Hydrolase</keyword>
<keyword evidence="6 7" id="KW-0408">Iron</keyword>
<feature type="binding site" evidence="7">
    <location>
        <position position="143"/>
    </location>
    <ligand>
        <name>N-formimidoyl-L-glutamate</name>
        <dbReference type="ChEBI" id="CHEBI:58928"/>
    </ligand>
</feature>
<feature type="binding site" evidence="7">
    <location>
        <position position="73"/>
    </location>
    <ligand>
        <name>Fe(3+)</name>
        <dbReference type="ChEBI" id="CHEBI:29034"/>
    </ligand>
</feature>
<feature type="binding site" evidence="7">
    <location>
        <position position="73"/>
    </location>
    <ligand>
        <name>Zn(2+)</name>
        <dbReference type="ChEBI" id="CHEBI:29105"/>
    </ligand>
</feature>
<keyword evidence="5 7" id="KW-0862">Zinc</keyword>
<evidence type="ECO:0000256" key="2">
    <source>
        <dbReference type="ARBA" id="ARBA00022723"/>
    </source>
</evidence>
<name>A0ABU0IRR0_9CAUL</name>
<dbReference type="EC" id="3.5.2.7" evidence="1 7"/>
<comment type="subcellular location">
    <subcellularLocation>
        <location evidence="7">Cytoplasm</location>
    </subcellularLocation>
</comment>
<feature type="binding site" evidence="7">
    <location>
        <position position="311"/>
    </location>
    <ligand>
        <name>N-formimidoyl-L-glutamate</name>
        <dbReference type="ChEBI" id="CHEBI:58928"/>
    </ligand>
</feature>
<comment type="caution">
    <text evidence="9">The sequence shown here is derived from an EMBL/GenBank/DDBJ whole genome shotgun (WGS) entry which is preliminary data.</text>
</comment>
<feature type="binding site" evidence="7">
    <location>
        <position position="175"/>
    </location>
    <ligand>
        <name>4-imidazolone-5-propanoate</name>
        <dbReference type="ChEBI" id="CHEBI:77893"/>
    </ligand>
</feature>
<comment type="similarity">
    <text evidence="7">Belongs to the metallo-dependent hydrolases superfamily. HutI family.</text>
</comment>
<feature type="binding site" evidence="7">
    <location>
        <position position="234"/>
    </location>
    <ligand>
        <name>Fe(3+)</name>
        <dbReference type="ChEBI" id="CHEBI:29034"/>
    </ligand>
</feature>
<sequence>METIDLLLTGCHAAAMTAGGAPYGAIEDAAIAVSDGAIAWIGPRADLPAVTARQTLDLDGRWVTPGLIDCHTHLVFGGARIADFERRLGGATYAEIAAAGGGIRSTVAATRAESEAQLTASARRRLEAFIAEGVTTIEIKSGYGLDPETELKMLRVARGLADHRVSVVTSFLGLHTLPAGVDRAAYLDQMIDEVLPVCGADMVDAYLESIAFDEAEVARLFDKAMSLGLPVRLHADQLEDGMGAALAARFKALSADHLEFTSHAGVQALAHAGTVAVLLPGAFVTLAETQKPPVAALRAAGVPMAVASDCNPGTSPLLSLRAAMQLACAQFGLTPEESLAGATRNAARALGLGDVGTLEAGKAADLACWDIERPAELSYWLGGALLHRSWKAGRSVVG</sequence>
<evidence type="ECO:0000256" key="1">
    <source>
        <dbReference type="ARBA" id="ARBA00012864"/>
    </source>
</evidence>
<comment type="function">
    <text evidence="7">Catalyzes the hydrolytic cleavage of the carbon-nitrogen bond in imidazolone-5-propanoate to yield N-formimidoyl-L-glutamate. It is the third step in the universal histidine degradation pathway.</text>
</comment>
<dbReference type="EMBL" id="JAUSVS010000004">
    <property type="protein sequence ID" value="MDQ0464693.1"/>
    <property type="molecule type" value="Genomic_DNA"/>
</dbReference>
<dbReference type="HAMAP" id="MF_00372">
    <property type="entry name" value="HutI"/>
    <property type="match status" value="1"/>
</dbReference>
<dbReference type="InterPro" id="IPR032466">
    <property type="entry name" value="Metal_Hydrolase"/>
</dbReference>
<feature type="binding site" evidence="7">
    <location>
        <position position="313"/>
    </location>
    <ligand>
        <name>N-formimidoyl-L-glutamate</name>
        <dbReference type="ChEBI" id="CHEBI:58928"/>
    </ligand>
</feature>
<dbReference type="PANTHER" id="PTHR42752:SF1">
    <property type="entry name" value="IMIDAZOLONEPROPIONASE-RELATED"/>
    <property type="match status" value="1"/>
</dbReference>
<feature type="binding site" evidence="7">
    <location>
        <position position="309"/>
    </location>
    <ligand>
        <name>Fe(3+)</name>
        <dbReference type="ChEBI" id="CHEBI:29034"/>
    </ligand>
</feature>
<feature type="domain" description="Amidohydrolase-related" evidence="8">
    <location>
        <begin position="62"/>
        <end position="371"/>
    </location>
</feature>
<reference evidence="9 10" key="1">
    <citation type="submission" date="2023-07" db="EMBL/GenBank/DDBJ databases">
        <title>Genomic Encyclopedia of Type Strains, Phase IV (KMG-IV): sequencing the most valuable type-strain genomes for metagenomic binning, comparative biology and taxonomic classification.</title>
        <authorList>
            <person name="Goeker M."/>
        </authorList>
    </citation>
    <scope>NUCLEOTIDE SEQUENCE [LARGE SCALE GENOMIC DNA]</scope>
    <source>
        <strain evidence="9 10">DSM 18695</strain>
    </source>
</reference>
<keyword evidence="2 7" id="KW-0479">Metal-binding</keyword>
<feature type="binding site" evidence="7">
    <location>
        <position position="80"/>
    </location>
    <ligand>
        <name>4-imidazolone-5-propanoate</name>
        <dbReference type="ChEBI" id="CHEBI:77893"/>
    </ligand>
</feature>
<organism evidence="9 10">
    <name type="scientific">Caulobacter ginsengisoli</name>
    <dbReference type="NCBI Taxonomy" id="400775"/>
    <lineage>
        <taxon>Bacteria</taxon>
        <taxon>Pseudomonadati</taxon>
        <taxon>Pseudomonadota</taxon>
        <taxon>Alphaproteobacteria</taxon>
        <taxon>Caulobacterales</taxon>
        <taxon>Caulobacteraceae</taxon>
        <taxon>Caulobacter</taxon>
    </lineage>
</organism>
<dbReference type="Pfam" id="PF01979">
    <property type="entry name" value="Amidohydro_1"/>
    <property type="match status" value="1"/>
</dbReference>
<accession>A0ABU0IRR0</accession>